<dbReference type="InterPro" id="IPR029045">
    <property type="entry name" value="ClpP/crotonase-like_dom_sf"/>
</dbReference>
<dbReference type="InterPro" id="IPR028204">
    <property type="entry name" value="Tricorn_C1"/>
</dbReference>
<evidence type="ECO:0000259" key="1">
    <source>
        <dbReference type="SMART" id="SM00245"/>
    </source>
</evidence>
<dbReference type="Gene3D" id="3.30.750.44">
    <property type="match status" value="1"/>
</dbReference>
<gene>
    <name evidence="2" type="primary">prc_2</name>
    <name evidence="2" type="ORF">AA415_01203</name>
</gene>
<dbReference type="SMART" id="SM00245">
    <property type="entry name" value="TSPc"/>
    <property type="match status" value="1"/>
</dbReference>
<protein>
    <submittedName>
        <fullName evidence="2">Periplasmic protease</fullName>
    </submittedName>
</protein>
<comment type="caution">
    <text evidence="2">The sequence shown here is derived from an EMBL/GenBank/DDBJ whole genome shotgun (WGS) entry which is preliminary data.</text>
</comment>
<name>A0A108TA40_BACSE</name>
<organism evidence="2 3">
    <name type="scientific">Bacteroides stercoris</name>
    <dbReference type="NCBI Taxonomy" id="46506"/>
    <lineage>
        <taxon>Bacteria</taxon>
        <taxon>Pseudomonadati</taxon>
        <taxon>Bacteroidota</taxon>
        <taxon>Bacteroidia</taxon>
        <taxon>Bacteroidales</taxon>
        <taxon>Bacteroidaceae</taxon>
        <taxon>Bacteroides</taxon>
    </lineage>
</organism>
<dbReference type="InterPro" id="IPR005151">
    <property type="entry name" value="Tail-specific_protease"/>
</dbReference>
<dbReference type="Pfam" id="PF14684">
    <property type="entry name" value="Tricorn_C1"/>
    <property type="match status" value="1"/>
</dbReference>
<evidence type="ECO:0000313" key="3">
    <source>
        <dbReference type="Proteomes" id="UP000056419"/>
    </source>
</evidence>
<dbReference type="SUPFAM" id="SSF52096">
    <property type="entry name" value="ClpP/crotonase"/>
    <property type="match status" value="1"/>
</dbReference>
<dbReference type="EMBL" id="LRGC01000004">
    <property type="protein sequence ID" value="KWR56132.1"/>
    <property type="molecule type" value="Genomic_DNA"/>
</dbReference>
<keyword evidence="3" id="KW-1185">Reference proteome</keyword>
<reference evidence="2 3" key="1">
    <citation type="journal article" date="2016" name="BMC Genomics">
        <title>Type VI secretion systems of human gut Bacteroidales segregate into three genetic architectures, two of which are contained on mobile genetic elements.</title>
        <authorList>
            <person name="Coyne M.J."/>
            <person name="Roelofs K.G."/>
            <person name="Comstock L.E."/>
        </authorList>
    </citation>
    <scope>NUCLEOTIDE SEQUENCE [LARGE SCALE GENOMIC DNA]</scope>
    <source>
        <strain evidence="2 3">CL09T03C01</strain>
    </source>
</reference>
<dbReference type="Proteomes" id="UP000056419">
    <property type="component" value="Unassembled WGS sequence"/>
</dbReference>
<accession>A0A108TA40</accession>
<dbReference type="STRING" id="46506.AA415_01203"/>
<keyword evidence="2" id="KW-0378">Hydrolase</keyword>
<dbReference type="PANTHER" id="PTHR11261:SF3">
    <property type="entry name" value="RETINOL-BINDING PROTEIN 3"/>
    <property type="match status" value="1"/>
</dbReference>
<dbReference type="GO" id="GO:0008236">
    <property type="term" value="F:serine-type peptidase activity"/>
    <property type="evidence" value="ECO:0007669"/>
    <property type="project" value="InterPro"/>
</dbReference>
<dbReference type="GO" id="GO:0006508">
    <property type="term" value="P:proteolysis"/>
    <property type="evidence" value="ECO:0007669"/>
    <property type="project" value="UniProtKB-KW"/>
</dbReference>
<keyword evidence="2" id="KW-0645">Protease</keyword>
<proteinExistence type="predicted"/>
<dbReference type="Pfam" id="PF03572">
    <property type="entry name" value="Peptidase_S41"/>
    <property type="match status" value="1"/>
</dbReference>
<feature type="domain" description="Tail specific protease" evidence="1">
    <location>
        <begin position="122"/>
        <end position="320"/>
    </location>
</feature>
<dbReference type="PROSITE" id="PS51257">
    <property type="entry name" value="PROKAR_LIPOPROTEIN"/>
    <property type="match status" value="1"/>
</dbReference>
<evidence type="ECO:0000313" key="2">
    <source>
        <dbReference type="EMBL" id="KWR56132.1"/>
    </source>
</evidence>
<dbReference type="PATRIC" id="fig|46506.5.peg.1285"/>
<dbReference type="Gene3D" id="3.90.226.10">
    <property type="entry name" value="2-enoyl-CoA Hydratase, Chain A, domain 1"/>
    <property type="match status" value="1"/>
</dbReference>
<dbReference type="RefSeq" id="WP_022103996.1">
    <property type="nucleotide sequence ID" value="NZ_CAXSRQ010000001.1"/>
</dbReference>
<dbReference type="PANTHER" id="PTHR11261">
    <property type="entry name" value="INTERPHOTORECEPTOR RETINOID-BINDING PROTEIN"/>
    <property type="match status" value="1"/>
</dbReference>
<dbReference type="CDD" id="cd07563">
    <property type="entry name" value="Peptidase_S41_IRBP"/>
    <property type="match status" value="1"/>
</dbReference>
<sequence length="351" mass="39779">MKNDKMVRFLKNIMVLIAVLPLLGSCIREDEVANSPQGNFEALWKIIDEQYCFLEYKQIDWDAIHDEYSRLITGSMSSEGLFEVLGNMLNELQDGHVNLASAHNVSYYDAWYQDYPRNFREDIVEDFYLGKASTDYRTAAGIKYKIFEDNIGYMRYESFSSGIGNGNLDEILSYLAPCSGLIIDVRNNGGGNVTNSERIAARFTNEKVLTGYIRHKTGKGHNDFSEPYPIELEPSNSIRWQKKTVVLTNRRSYSATNDFVNQMSCLPNVTIMGDKTGGGSGMPFTSELPNGWTVRFSASPHFNADMEQIEWGIEPDIKVNMDEADETKHIDTIIEKARAFLKGEWTPAVSE</sequence>
<dbReference type="AlphaFoldDB" id="A0A108TA40"/>